<dbReference type="Pfam" id="PF01048">
    <property type="entry name" value="PNP_UDP_1"/>
    <property type="match status" value="1"/>
</dbReference>
<dbReference type="KEGG" id="trg:TRUGW13939_06656"/>
<protein>
    <recommendedName>
        <fullName evidence="1">Nucleoside phosphorylase domain-containing protein</fullName>
    </recommendedName>
</protein>
<sequence length="547" mass="60536">MPPFSEYTIGWISALPLEMAAAMAVLDEDHGRPNQQPARDKNNYMLGRIGQHNVVIACLPAGVYGTTSAAVVAMDMVATFTHLRFSLMVGIGGGVPSIQYDIRLGDVVVGRPQGTAGGVIQYDRGKTTPGGHLNLSGSLNKPHPVLLTAVSGLHALHMKEGNRIPQILAEMAASQSQMDATFFSPGQEHDHLYAAEYAHPGSNSTCEHCDKEQLVQRPERKDSQPAVFYGTIASGNQVMKDGVTRDRLGRQLDVICFEMEAAGLMDHFPCLVIRGICDYADSHKNKAWQGYAAATAAAYAKELLCILPTTDIPPVPRLFPKAADQLSHPSFLATRDWYERDEIQLASLVPNIKYPNQDALVATSVKREEDVSICVDQALNEYFPVKPTPTDTSIVHLLSRVFALPDSQPAASHWRVQATESRTYMLRQPRTIFKQICAHSDVREWLEESFMESQPAYFIVGYRTALNAKLTWEDDDTNPRYISGERIYAICYRQISFRFLKGAESAFLAASNYWNLFSDGRGAGSNEDFLNVDIPDDDGDENWGMLV</sequence>
<dbReference type="SUPFAM" id="SSF53167">
    <property type="entry name" value="Purine and uridine phosphorylases"/>
    <property type="match status" value="1"/>
</dbReference>
<evidence type="ECO:0000313" key="2">
    <source>
        <dbReference type="EMBL" id="QKX59522.1"/>
    </source>
</evidence>
<dbReference type="InterPro" id="IPR000845">
    <property type="entry name" value="Nucleoside_phosphorylase_d"/>
</dbReference>
<evidence type="ECO:0000259" key="1">
    <source>
        <dbReference type="Pfam" id="PF01048"/>
    </source>
</evidence>
<dbReference type="InterPro" id="IPR035994">
    <property type="entry name" value="Nucleoside_phosphorylase_sf"/>
</dbReference>
<reference evidence="3" key="1">
    <citation type="submission" date="2020-06" db="EMBL/GenBank/DDBJ databases">
        <title>A chromosome-scale genome assembly of Talaromyces rugulosus W13939.</title>
        <authorList>
            <person name="Wang B."/>
            <person name="Guo L."/>
            <person name="Ye K."/>
            <person name="Wang L."/>
        </authorList>
    </citation>
    <scope>NUCLEOTIDE SEQUENCE [LARGE SCALE GENOMIC DNA]</scope>
    <source>
        <strain evidence="3">W13939</strain>
    </source>
</reference>
<dbReference type="EMBL" id="CP055900">
    <property type="protein sequence ID" value="QKX59522.1"/>
    <property type="molecule type" value="Genomic_DNA"/>
</dbReference>
<keyword evidence="3" id="KW-1185">Reference proteome</keyword>
<gene>
    <name evidence="2" type="ORF">TRUGW13939_06656</name>
</gene>
<dbReference type="PANTHER" id="PTHR46082">
    <property type="entry name" value="ATP/GTP-BINDING PROTEIN-RELATED"/>
    <property type="match status" value="1"/>
</dbReference>
<dbReference type="Proteomes" id="UP000509510">
    <property type="component" value="Chromosome III"/>
</dbReference>
<name>A0A7H8QZK7_TALRU</name>
<evidence type="ECO:0000313" key="3">
    <source>
        <dbReference type="Proteomes" id="UP000509510"/>
    </source>
</evidence>
<dbReference type="OrthoDB" id="1577640at2759"/>
<dbReference type="InterPro" id="IPR053137">
    <property type="entry name" value="NLR-like"/>
</dbReference>
<dbReference type="GO" id="GO:0003824">
    <property type="term" value="F:catalytic activity"/>
    <property type="evidence" value="ECO:0007669"/>
    <property type="project" value="InterPro"/>
</dbReference>
<dbReference type="GeneID" id="55994151"/>
<dbReference type="GO" id="GO:0009116">
    <property type="term" value="P:nucleoside metabolic process"/>
    <property type="evidence" value="ECO:0007669"/>
    <property type="project" value="InterPro"/>
</dbReference>
<dbReference type="PANTHER" id="PTHR46082:SF11">
    <property type="entry name" value="AAA+ ATPASE DOMAIN-CONTAINING PROTEIN-RELATED"/>
    <property type="match status" value="1"/>
</dbReference>
<dbReference type="Gene3D" id="3.40.50.1580">
    <property type="entry name" value="Nucleoside phosphorylase domain"/>
    <property type="match status" value="1"/>
</dbReference>
<proteinExistence type="predicted"/>
<dbReference type="AlphaFoldDB" id="A0A7H8QZK7"/>
<accession>A0A7H8QZK7</accession>
<organism evidence="2 3">
    <name type="scientific">Talaromyces rugulosus</name>
    <name type="common">Penicillium rugulosum</name>
    <dbReference type="NCBI Taxonomy" id="121627"/>
    <lineage>
        <taxon>Eukaryota</taxon>
        <taxon>Fungi</taxon>
        <taxon>Dikarya</taxon>
        <taxon>Ascomycota</taxon>
        <taxon>Pezizomycotina</taxon>
        <taxon>Eurotiomycetes</taxon>
        <taxon>Eurotiomycetidae</taxon>
        <taxon>Eurotiales</taxon>
        <taxon>Trichocomaceae</taxon>
        <taxon>Talaromyces</taxon>
        <taxon>Talaromyces sect. Islandici</taxon>
    </lineage>
</organism>
<dbReference type="RefSeq" id="XP_035345700.1">
    <property type="nucleotide sequence ID" value="XM_035489807.1"/>
</dbReference>
<feature type="domain" description="Nucleoside phosphorylase" evidence="1">
    <location>
        <begin position="8"/>
        <end position="298"/>
    </location>
</feature>